<reference evidence="2 3" key="1">
    <citation type="submission" date="2021-01" db="EMBL/GenBank/DDBJ databases">
        <title>Whole genome shotgun sequence of Actinoplanes lobatus NBRC 12513.</title>
        <authorList>
            <person name="Komaki H."/>
            <person name="Tamura T."/>
        </authorList>
    </citation>
    <scope>NUCLEOTIDE SEQUENCE [LARGE SCALE GENOMIC DNA]</scope>
    <source>
        <strain evidence="2 3">NBRC 12513</strain>
    </source>
</reference>
<dbReference type="Proteomes" id="UP000631312">
    <property type="component" value="Unassembled WGS sequence"/>
</dbReference>
<gene>
    <name evidence="2" type="ORF">Alo02nite_38860</name>
</gene>
<comment type="caution">
    <text evidence="2">The sequence shown here is derived from an EMBL/GenBank/DDBJ whole genome shotgun (WGS) entry which is preliminary data.</text>
</comment>
<organism evidence="2 3">
    <name type="scientific">Actinoplanes lobatus</name>
    <dbReference type="NCBI Taxonomy" id="113568"/>
    <lineage>
        <taxon>Bacteria</taxon>
        <taxon>Bacillati</taxon>
        <taxon>Actinomycetota</taxon>
        <taxon>Actinomycetes</taxon>
        <taxon>Micromonosporales</taxon>
        <taxon>Micromonosporaceae</taxon>
        <taxon>Actinoplanes</taxon>
    </lineage>
</organism>
<feature type="region of interest" description="Disordered" evidence="1">
    <location>
        <begin position="49"/>
        <end position="76"/>
    </location>
</feature>
<evidence type="ECO:0000256" key="1">
    <source>
        <dbReference type="SAM" id="MobiDB-lite"/>
    </source>
</evidence>
<name>A0ABQ4AJ34_9ACTN</name>
<protein>
    <submittedName>
        <fullName evidence="2">Uncharacterized protein</fullName>
    </submittedName>
</protein>
<dbReference type="EMBL" id="BOMP01000057">
    <property type="protein sequence ID" value="GIE40988.1"/>
    <property type="molecule type" value="Genomic_DNA"/>
</dbReference>
<sequence length="76" mass="8530">MYQVDREERTMLLHPEMMLDLVNARHRELAAEAERGRLLGRARWFRTGRGGKAPAVRGRPTGTLASCERSAAAPAR</sequence>
<evidence type="ECO:0000313" key="3">
    <source>
        <dbReference type="Proteomes" id="UP000631312"/>
    </source>
</evidence>
<keyword evidence="3" id="KW-1185">Reference proteome</keyword>
<proteinExistence type="predicted"/>
<evidence type="ECO:0000313" key="2">
    <source>
        <dbReference type="EMBL" id="GIE40988.1"/>
    </source>
</evidence>
<accession>A0ABQ4AJ34</accession>